<dbReference type="PANTHER" id="PTHR45283:SF1">
    <property type="entry name" value="NAD(P)H-QUINONE OXIDOREDUCTASE SUBUNIT T, CHLOROPLASTIC"/>
    <property type="match status" value="1"/>
</dbReference>
<sequence>MKLREVYDVLSNEETRRFYGRTLAQEAASREMRMKLEIPYEKDVENWESIPDMVDCLGRRNMELVVELYTCIVIDLIVIIHWTTWISNCITSYEVVDAQHDLDNSMLVTEGTKIMRSHDKCDEAGPSGESSSNDLPHLKRNQTYIKEELVIITLIALLILLKVVRDCIEDTDDSETNLFVNRRHFDKMFGPHKKLTKQSILILSFSTHFNLLHQW</sequence>
<accession>A0AAW2DGL5</accession>
<name>A0AAW2DGL5_9ROSI</name>
<organism evidence="1 2">
    <name type="scientific">Lithocarpus litseifolius</name>
    <dbReference type="NCBI Taxonomy" id="425828"/>
    <lineage>
        <taxon>Eukaryota</taxon>
        <taxon>Viridiplantae</taxon>
        <taxon>Streptophyta</taxon>
        <taxon>Embryophyta</taxon>
        <taxon>Tracheophyta</taxon>
        <taxon>Spermatophyta</taxon>
        <taxon>Magnoliopsida</taxon>
        <taxon>eudicotyledons</taxon>
        <taxon>Gunneridae</taxon>
        <taxon>Pentapetalae</taxon>
        <taxon>rosids</taxon>
        <taxon>fabids</taxon>
        <taxon>Fagales</taxon>
        <taxon>Fagaceae</taxon>
        <taxon>Lithocarpus</taxon>
    </lineage>
</organism>
<dbReference type="InterPro" id="IPR044618">
    <property type="entry name" value="NdhT-like"/>
</dbReference>
<dbReference type="PANTHER" id="PTHR45283">
    <property type="entry name" value="NAD(P)H-QUINONE OXIDOREDUCTASE SUBUNIT T, CHLOROPLASTIC"/>
    <property type="match status" value="1"/>
</dbReference>
<keyword evidence="2" id="KW-1185">Reference proteome</keyword>
<protein>
    <submittedName>
        <fullName evidence="1">Uncharacterized protein</fullName>
    </submittedName>
</protein>
<evidence type="ECO:0000313" key="2">
    <source>
        <dbReference type="Proteomes" id="UP001459277"/>
    </source>
</evidence>
<comment type="caution">
    <text evidence="1">The sequence shown here is derived from an EMBL/GenBank/DDBJ whole genome shotgun (WGS) entry which is preliminary data.</text>
</comment>
<dbReference type="AlphaFoldDB" id="A0AAW2DGL5"/>
<dbReference type="Proteomes" id="UP001459277">
    <property type="component" value="Unassembled WGS sequence"/>
</dbReference>
<reference evidence="1 2" key="1">
    <citation type="submission" date="2024-01" db="EMBL/GenBank/DDBJ databases">
        <title>A telomere-to-telomere, gap-free genome of sweet tea (Lithocarpus litseifolius).</title>
        <authorList>
            <person name="Zhou J."/>
        </authorList>
    </citation>
    <scope>NUCLEOTIDE SEQUENCE [LARGE SCALE GENOMIC DNA]</scope>
    <source>
        <strain evidence="1">Zhou-2022a</strain>
        <tissue evidence="1">Leaf</tissue>
    </source>
</reference>
<gene>
    <name evidence="1" type="ORF">SO802_010776</name>
</gene>
<proteinExistence type="predicted"/>
<dbReference type="EMBL" id="JAZDWU010000003">
    <property type="protein sequence ID" value="KAL0009274.1"/>
    <property type="molecule type" value="Genomic_DNA"/>
</dbReference>
<evidence type="ECO:0000313" key="1">
    <source>
        <dbReference type="EMBL" id="KAL0009274.1"/>
    </source>
</evidence>